<dbReference type="InterPro" id="IPR011047">
    <property type="entry name" value="Quinoprotein_ADH-like_sf"/>
</dbReference>
<dbReference type="OrthoDB" id="4284044at2"/>
<dbReference type="Gene3D" id="2.130.10.10">
    <property type="entry name" value="YVTN repeat-like/Quinoprotein amine dehydrogenase"/>
    <property type="match status" value="2"/>
</dbReference>
<accession>A0A545SRR7</accession>
<dbReference type="InterPro" id="IPR015943">
    <property type="entry name" value="WD40/YVTN_repeat-like_dom_sf"/>
</dbReference>
<name>A0A545SRR7_9GAMM</name>
<dbReference type="RefSeq" id="WP_142929724.1">
    <property type="nucleotide sequence ID" value="NZ_ML660110.1"/>
</dbReference>
<organism evidence="1 2">
    <name type="scientific">Exilibacterium tricleocarpae</name>
    <dbReference type="NCBI Taxonomy" id="2591008"/>
    <lineage>
        <taxon>Bacteria</taxon>
        <taxon>Pseudomonadati</taxon>
        <taxon>Pseudomonadota</taxon>
        <taxon>Gammaproteobacteria</taxon>
        <taxon>Cellvibrionales</taxon>
        <taxon>Cellvibrionaceae</taxon>
        <taxon>Exilibacterium</taxon>
    </lineage>
</organism>
<comment type="caution">
    <text evidence="1">The sequence shown here is derived from an EMBL/GenBank/DDBJ whole genome shotgun (WGS) entry which is preliminary data.</text>
</comment>
<dbReference type="Proteomes" id="UP000319732">
    <property type="component" value="Unassembled WGS sequence"/>
</dbReference>
<dbReference type="AlphaFoldDB" id="A0A545SRR7"/>
<sequence>MNVKTRFTNAAFDHDSSNLYMCDDKGIVYCFDEKLLLLKQSTPPSNGVTLHGICTDEAHVYVRDVAGNVICLCKEKLLQKHFFVSQHYVSPENEGSHPVPSPSHAIVATDRYLIFCNARGSLSFLNKKTFSFNRSIEISENAFLEHLSLSSCKKYLYVNDIIGNIFILDLEKFSIKKIASLHSGVSHSMVYDSKHKRFMISSDVGGGVHIVNEAQGIIGWVPFTNDDVEEIVLSDDQDMIYVACFDHHIYVLKNHESPVVLGKIGKFKFQVNHLKKMSNDKLLAMLESGEVYVVSTSTYQILSKTGGTAAYWDLYVSGKQAIATSESGNLDIFQINSQFRELTLTKIDTIVPKGINHRMRITKSIANGFVSICGDGKALRYDRKGNVQWEYSAQGILRDISISKCQKFCAFCSELGEIIVVDLDTCSVIKMLKNNKPVWCIHYCPDGSIVYGERELRDHLGGRTKSKLCLLDENLKEISAIETYGNFKRIRELDNNQLLISSNTLLAVFIVDLFDFSVKKSLKEWQINTPENSIIYGRYLYVVTYGYQLITYDIETDEVIDVQYILEGYPMGLDCYRNDKGEPFLIASCRNAIMAFTISQVEPELISCWYLNETLYRDFSEGVGFQQLKSSNYQLTTQVEKLQSVG</sequence>
<reference evidence="1 2" key="1">
    <citation type="submission" date="2019-06" db="EMBL/GenBank/DDBJ databases">
        <title>Whole genome sequence for Cellvibrionaceae sp. R142.</title>
        <authorList>
            <person name="Wang G."/>
        </authorList>
    </citation>
    <scope>NUCLEOTIDE SEQUENCE [LARGE SCALE GENOMIC DNA]</scope>
    <source>
        <strain evidence="1 2">R142</strain>
    </source>
</reference>
<gene>
    <name evidence="1" type="ORF">FKG94_25175</name>
</gene>
<evidence type="ECO:0000313" key="2">
    <source>
        <dbReference type="Proteomes" id="UP000319732"/>
    </source>
</evidence>
<proteinExistence type="predicted"/>
<dbReference type="SUPFAM" id="SSF50998">
    <property type="entry name" value="Quinoprotein alcohol dehydrogenase-like"/>
    <property type="match status" value="1"/>
</dbReference>
<evidence type="ECO:0000313" key="1">
    <source>
        <dbReference type="EMBL" id="TQV67668.1"/>
    </source>
</evidence>
<dbReference type="EMBL" id="VHSG01000034">
    <property type="protein sequence ID" value="TQV67668.1"/>
    <property type="molecule type" value="Genomic_DNA"/>
</dbReference>
<protein>
    <submittedName>
        <fullName evidence="1">Uncharacterized protein</fullName>
    </submittedName>
</protein>
<keyword evidence="2" id="KW-1185">Reference proteome</keyword>